<proteinExistence type="predicted"/>
<evidence type="ECO:0000313" key="2">
    <source>
        <dbReference type="Proteomes" id="UP001221757"/>
    </source>
</evidence>
<dbReference type="EMBL" id="JARKIE010000356">
    <property type="protein sequence ID" value="KAJ7651854.1"/>
    <property type="molecule type" value="Genomic_DNA"/>
</dbReference>
<sequence length="135" mass="14353">MAKIYRGSTGQVVIGNIINNTKILFKSKRRKAVAKGGEFYAAESVRYEGASGGVGRRAGAVQYGKRALWEAAVARGAVRLARVRATRARYGGAIRAAGGYGWPNWGVTCTDSALLRAAYRDSGAKCCRAVPGPEE</sequence>
<name>A0AAD7CLJ8_MYCRO</name>
<gene>
    <name evidence="1" type="ORF">B0H17DRAFT_1147573</name>
</gene>
<dbReference type="Proteomes" id="UP001221757">
    <property type="component" value="Unassembled WGS sequence"/>
</dbReference>
<keyword evidence="2" id="KW-1185">Reference proteome</keyword>
<reference evidence="1" key="1">
    <citation type="submission" date="2023-03" db="EMBL/GenBank/DDBJ databases">
        <title>Massive genome expansion in bonnet fungi (Mycena s.s.) driven by repeated elements and novel gene families across ecological guilds.</title>
        <authorList>
            <consortium name="Lawrence Berkeley National Laboratory"/>
            <person name="Harder C.B."/>
            <person name="Miyauchi S."/>
            <person name="Viragh M."/>
            <person name="Kuo A."/>
            <person name="Thoen E."/>
            <person name="Andreopoulos B."/>
            <person name="Lu D."/>
            <person name="Skrede I."/>
            <person name="Drula E."/>
            <person name="Henrissat B."/>
            <person name="Morin E."/>
            <person name="Kohler A."/>
            <person name="Barry K."/>
            <person name="LaButti K."/>
            <person name="Morin E."/>
            <person name="Salamov A."/>
            <person name="Lipzen A."/>
            <person name="Mereny Z."/>
            <person name="Hegedus B."/>
            <person name="Baldrian P."/>
            <person name="Stursova M."/>
            <person name="Weitz H."/>
            <person name="Taylor A."/>
            <person name="Grigoriev I.V."/>
            <person name="Nagy L.G."/>
            <person name="Martin F."/>
            <person name="Kauserud H."/>
        </authorList>
    </citation>
    <scope>NUCLEOTIDE SEQUENCE</scope>
    <source>
        <strain evidence="1">CBHHK067</strain>
    </source>
</reference>
<evidence type="ECO:0000313" key="1">
    <source>
        <dbReference type="EMBL" id="KAJ7651854.1"/>
    </source>
</evidence>
<dbReference type="AlphaFoldDB" id="A0AAD7CLJ8"/>
<protein>
    <submittedName>
        <fullName evidence="1">Uncharacterized protein</fullName>
    </submittedName>
</protein>
<accession>A0AAD7CLJ8</accession>
<comment type="caution">
    <text evidence="1">The sequence shown here is derived from an EMBL/GenBank/DDBJ whole genome shotgun (WGS) entry which is preliminary data.</text>
</comment>
<organism evidence="1 2">
    <name type="scientific">Mycena rosella</name>
    <name type="common">Pink bonnet</name>
    <name type="synonym">Agaricus rosellus</name>
    <dbReference type="NCBI Taxonomy" id="1033263"/>
    <lineage>
        <taxon>Eukaryota</taxon>
        <taxon>Fungi</taxon>
        <taxon>Dikarya</taxon>
        <taxon>Basidiomycota</taxon>
        <taxon>Agaricomycotina</taxon>
        <taxon>Agaricomycetes</taxon>
        <taxon>Agaricomycetidae</taxon>
        <taxon>Agaricales</taxon>
        <taxon>Marasmiineae</taxon>
        <taxon>Mycenaceae</taxon>
        <taxon>Mycena</taxon>
    </lineage>
</organism>